<gene>
    <name evidence="2" type="ORF">F8388_001181</name>
    <name evidence="3" type="ORF">G4B88_023825</name>
</gene>
<evidence type="ECO:0000313" key="4">
    <source>
        <dbReference type="Proteomes" id="UP000525078"/>
    </source>
</evidence>
<dbReference type="EMBL" id="JAATIQ010000148">
    <property type="protein sequence ID" value="KAF4377039.1"/>
    <property type="molecule type" value="Genomic_DNA"/>
</dbReference>
<feature type="compositionally biased region" description="Basic and acidic residues" evidence="1">
    <location>
        <begin position="26"/>
        <end position="35"/>
    </location>
</feature>
<dbReference type="AlphaFoldDB" id="A0A7J6ES88"/>
<feature type="compositionally biased region" description="Basic residues" evidence="1">
    <location>
        <begin position="1"/>
        <end position="15"/>
    </location>
</feature>
<evidence type="ECO:0000313" key="5">
    <source>
        <dbReference type="Proteomes" id="UP000583929"/>
    </source>
</evidence>
<reference evidence="4 5" key="1">
    <citation type="journal article" date="2020" name="bioRxiv">
        <title>Sequence and annotation of 42 cannabis genomes reveals extensive copy number variation in cannabinoid synthesis and pathogen resistance genes.</title>
        <authorList>
            <person name="Mckernan K.J."/>
            <person name="Helbert Y."/>
            <person name="Kane L.T."/>
            <person name="Ebling H."/>
            <person name="Zhang L."/>
            <person name="Liu B."/>
            <person name="Eaton Z."/>
            <person name="Mclaughlin S."/>
            <person name="Kingan S."/>
            <person name="Baybayan P."/>
            <person name="Concepcion G."/>
            <person name="Jordan M."/>
            <person name="Riva A."/>
            <person name="Barbazuk W."/>
            <person name="Harkins T."/>
        </authorList>
    </citation>
    <scope>NUCLEOTIDE SEQUENCE [LARGE SCALE GENOMIC DNA]</scope>
    <source>
        <strain evidence="4 5">cv. Jamaican Lion 4</strain>
        <strain evidence="3">Father</strain>
        <strain evidence="2">Mother</strain>
        <tissue evidence="2">Leaf</tissue>
    </source>
</reference>
<keyword evidence="5" id="KW-1185">Reference proteome</keyword>
<evidence type="ECO:0000313" key="3">
    <source>
        <dbReference type="EMBL" id="KAF4377039.1"/>
    </source>
</evidence>
<organism evidence="2 4">
    <name type="scientific">Cannabis sativa</name>
    <name type="common">Hemp</name>
    <name type="synonym">Marijuana</name>
    <dbReference type="NCBI Taxonomy" id="3483"/>
    <lineage>
        <taxon>Eukaryota</taxon>
        <taxon>Viridiplantae</taxon>
        <taxon>Streptophyta</taxon>
        <taxon>Embryophyta</taxon>
        <taxon>Tracheophyta</taxon>
        <taxon>Spermatophyta</taxon>
        <taxon>Magnoliopsida</taxon>
        <taxon>eudicotyledons</taxon>
        <taxon>Gunneridae</taxon>
        <taxon>Pentapetalae</taxon>
        <taxon>rosids</taxon>
        <taxon>fabids</taxon>
        <taxon>Rosales</taxon>
        <taxon>Cannabaceae</taxon>
        <taxon>Cannabis</taxon>
    </lineage>
</organism>
<evidence type="ECO:0000313" key="2">
    <source>
        <dbReference type="EMBL" id="KAF4361292.1"/>
    </source>
</evidence>
<name>A0A7J6ES88_CANSA</name>
<feature type="region of interest" description="Disordered" evidence="1">
    <location>
        <begin position="1"/>
        <end position="100"/>
    </location>
</feature>
<evidence type="ECO:0000256" key="1">
    <source>
        <dbReference type="SAM" id="MobiDB-lite"/>
    </source>
</evidence>
<dbReference type="Proteomes" id="UP000525078">
    <property type="component" value="Unassembled WGS sequence"/>
</dbReference>
<proteinExistence type="predicted"/>
<accession>A0A7J6ES88</accession>
<dbReference type="PANTHER" id="PTHR34194">
    <property type="entry name" value="F14J8.16 PROTEIN"/>
    <property type="match status" value="1"/>
</dbReference>
<comment type="caution">
    <text evidence="2">The sequence shown here is derived from an EMBL/GenBank/DDBJ whole genome shotgun (WGS) entry which is preliminary data.</text>
</comment>
<dbReference type="EMBL" id="JAATIP010000193">
    <property type="protein sequence ID" value="KAF4361292.1"/>
    <property type="molecule type" value="Genomic_DNA"/>
</dbReference>
<protein>
    <submittedName>
        <fullName evidence="2">Uncharacterized protein</fullName>
    </submittedName>
</protein>
<feature type="compositionally biased region" description="Polar residues" evidence="1">
    <location>
        <begin position="46"/>
        <end position="69"/>
    </location>
</feature>
<sequence length="512" mass="58375">MGRTSAKRKAGKGKSVHYGSATSQECSHENTDVRLQRRLKRRCTDHQSFNPNSHSSATNVQLGSLGSGDNDSDLRSERRLRRERMSNQCYNPKSRSKASKAIKKNIAGEKSGVLKPASFSNIRLKDGDYDHIDNDNDVAAPSDEEDVYDPVHIKFLESLRRNGNSYSAEFVDENGVTKLIDYDVEEDLRPSIRFGFENQLPAFAEDVDEDDSKHVDEDDLEDVDVEDLEDVDEEYFLTFLNNRNEYSYKTPVSRDKEDDADHCRFIKLKPSQPSGHSNLKHGRTIGNPNLKRGLAADCEQEDGEIEYLTYLDTIEDYENTLPKKSDKVEEIELEDEYDQEDEGDGICEDYHAFLDCLEKEGEEIMFDDDDDDDVQILTMNENPRDVIDIDNPTLAKDGDRSQSQSRFRKELLEILRSPYDPQQHIELWAEVSHRKRKVKDIMLWGGTKSSNLEDSLGESLLDRYKEFVAWSVTPLERSIIIGSDTTKLTGRSSNTVLTRVQALINAVEVGCD</sequence>
<dbReference type="PANTHER" id="PTHR34194:SF2">
    <property type="entry name" value="F14J8.16 PROTEIN"/>
    <property type="match status" value="1"/>
</dbReference>
<dbReference type="Proteomes" id="UP000583929">
    <property type="component" value="Unassembled WGS sequence"/>
</dbReference>